<reference evidence="2" key="1">
    <citation type="submission" date="2022-01" db="EMBL/GenBank/DDBJ databases">
        <title>Genome sequnece data of strain Bradyrhizobium sp. nov.</title>
        <authorList>
            <person name="Zhang J."/>
        </authorList>
    </citation>
    <scope>NUCLEOTIDE SEQUENCE</scope>
    <source>
        <strain evidence="2">WYCCWR 13023</strain>
    </source>
</reference>
<name>A0A9X1RLD5_9BRAD</name>
<dbReference type="PANTHER" id="PTHR37936:SF3">
    <property type="entry name" value="TRANSPOSASE INSC FOR INSERTION ELEMENT IS2A-RELATED"/>
    <property type="match status" value="1"/>
</dbReference>
<evidence type="ECO:0000313" key="3">
    <source>
        <dbReference type="Proteomes" id="UP001139054"/>
    </source>
</evidence>
<dbReference type="GO" id="GO:0004803">
    <property type="term" value="F:transposase activity"/>
    <property type="evidence" value="ECO:0007669"/>
    <property type="project" value="InterPro"/>
</dbReference>
<gene>
    <name evidence="2" type="ORF">L6654_42945</name>
</gene>
<dbReference type="Gene3D" id="1.10.10.10">
    <property type="entry name" value="Winged helix-like DNA-binding domain superfamily/Winged helix DNA-binding domain"/>
    <property type="match status" value="1"/>
</dbReference>
<accession>A0A9X1RLD5</accession>
<dbReference type="RefSeq" id="WP_237892225.1">
    <property type="nucleotide sequence ID" value="NZ_JAKLTY010000096.1"/>
</dbReference>
<dbReference type="InterPro" id="IPR010921">
    <property type="entry name" value="Trp_repressor/repl_initiator"/>
</dbReference>
<comment type="caution">
    <text evidence="2">The sequence shown here is derived from an EMBL/GenBank/DDBJ whole genome shotgun (WGS) entry which is preliminary data.</text>
</comment>
<dbReference type="PANTHER" id="PTHR37936">
    <property type="entry name" value="TRANSPOSASE INSC FOR INSERTION ELEMENT IS2A-RELATED"/>
    <property type="match status" value="1"/>
</dbReference>
<dbReference type="InterPro" id="IPR036388">
    <property type="entry name" value="WH-like_DNA-bd_sf"/>
</dbReference>
<dbReference type="GO" id="GO:0043565">
    <property type="term" value="F:sequence-specific DNA binding"/>
    <property type="evidence" value="ECO:0007669"/>
    <property type="project" value="InterPro"/>
</dbReference>
<dbReference type="Pfam" id="PF01527">
    <property type="entry name" value="HTH_Tnp_1"/>
    <property type="match status" value="1"/>
</dbReference>
<dbReference type="SUPFAM" id="SSF48295">
    <property type="entry name" value="TrpR-like"/>
    <property type="match status" value="1"/>
</dbReference>
<sequence>MDSNKFSTQIERFEVVETGRRRRWTDDEKLKIVLESLQAPRAVSSTARRYGISRSLLLTWRRSFGARTNDIERPQPAFVPATVMADQPPAPPVAIPGPASGRMEIVIGGACRVIVDAGVDMTALSRVLDLLERR</sequence>
<evidence type="ECO:0000313" key="2">
    <source>
        <dbReference type="EMBL" id="MCG2633263.1"/>
    </source>
</evidence>
<organism evidence="2 3">
    <name type="scientific">Bradyrhizobium zhengyangense</name>
    <dbReference type="NCBI Taxonomy" id="2911009"/>
    <lineage>
        <taxon>Bacteria</taxon>
        <taxon>Pseudomonadati</taxon>
        <taxon>Pseudomonadota</taxon>
        <taxon>Alphaproteobacteria</taxon>
        <taxon>Hyphomicrobiales</taxon>
        <taxon>Nitrobacteraceae</taxon>
        <taxon>Bradyrhizobium</taxon>
    </lineage>
</organism>
<proteinExistence type="inferred from homology"/>
<protein>
    <submittedName>
        <fullName evidence="2">Transposase</fullName>
    </submittedName>
</protein>
<evidence type="ECO:0000256" key="1">
    <source>
        <dbReference type="ARBA" id="ARBA00009964"/>
    </source>
</evidence>
<dbReference type="InterPro" id="IPR002514">
    <property type="entry name" value="Transposase_8"/>
</dbReference>
<comment type="similarity">
    <text evidence="1">Belongs to the transposase 8 family.</text>
</comment>
<dbReference type="Proteomes" id="UP001139054">
    <property type="component" value="Unassembled WGS sequence"/>
</dbReference>
<dbReference type="NCBIfam" id="NF047595">
    <property type="entry name" value="IS66_ISRel24_TnpA"/>
    <property type="match status" value="1"/>
</dbReference>
<dbReference type="AlphaFoldDB" id="A0A9X1RLD5"/>
<dbReference type="EMBL" id="JAKLTY010000096">
    <property type="protein sequence ID" value="MCG2633263.1"/>
    <property type="molecule type" value="Genomic_DNA"/>
</dbReference>
<dbReference type="GO" id="GO:0006313">
    <property type="term" value="P:DNA transposition"/>
    <property type="evidence" value="ECO:0007669"/>
    <property type="project" value="InterPro"/>
</dbReference>